<dbReference type="EMBL" id="MT631499">
    <property type="protein sequence ID" value="QNO52035.1"/>
    <property type="molecule type" value="Genomic_DNA"/>
</dbReference>
<name>A0A7G9YVK1_9EURY</name>
<reference evidence="1" key="1">
    <citation type="submission" date="2020-06" db="EMBL/GenBank/DDBJ databases">
        <title>Unique genomic features of the anaerobic methanotrophic archaea.</title>
        <authorList>
            <person name="Chadwick G.L."/>
            <person name="Skennerton C.T."/>
            <person name="Laso-Perez R."/>
            <person name="Leu A.O."/>
            <person name="Speth D.R."/>
            <person name="Yu H."/>
            <person name="Morgan-Lang C."/>
            <person name="Hatzenpichler R."/>
            <person name="Goudeau D."/>
            <person name="Malmstrom R."/>
            <person name="Brazelton W.J."/>
            <person name="Woyke T."/>
            <person name="Hallam S.J."/>
            <person name="Tyson G.W."/>
            <person name="Wegener G."/>
            <person name="Boetius A."/>
            <person name="Orphan V."/>
        </authorList>
    </citation>
    <scope>NUCLEOTIDE SEQUENCE</scope>
</reference>
<evidence type="ECO:0000313" key="1">
    <source>
        <dbReference type="EMBL" id="QNO52035.1"/>
    </source>
</evidence>
<dbReference type="AlphaFoldDB" id="A0A7G9YVK1"/>
<organism evidence="1">
    <name type="scientific">Candidatus Methanophagaceae archaeon ANME-1 ERB6</name>
    <dbReference type="NCBI Taxonomy" id="2759912"/>
    <lineage>
        <taxon>Archaea</taxon>
        <taxon>Methanobacteriati</taxon>
        <taxon>Methanobacteriota</taxon>
        <taxon>Stenosarchaea group</taxon>
        <taxon>Methanomicrobia</taxon>
        <taxon>Candidatus Methanophagales</taxon>
        <taxon>Candidatus Methanophagaceae</taxon>
    </lineage>
</organism>
<sequence length="175" mass="20105">MKGDGVNKYYNMLRMYNMLECDTNDLGSTIHFDKRNLDTFGIRVYNLFFMSCNLFELAAKEIAGDPESLMSTWKKEPLICQYSKVELTFLPMSYKFKPLEALGEVDVNKRNLTWWQDYNSVKHNLTLIQKATLQNLIYAIGSAGLLVSDISRPPIGVIYSNKQSVLFDGLYFPSL</sequence>
<proteinExistence type="predicted"/>
<gene>
    <name evidence="1" type="ORF">HGMICNAC_00037</name>
</gene>
<protein>
    <submittedName>
        <fullName evidence="1">Uncharacterized protein</fullName>
    </submittedName>
</protein>
<accession>A0A7G9YVK1</accession>